<proteinExistence type="predicted"/>
<dbReference type="EMBL" id="AANZ01000002">
    <property type="protein sequence ID" value="EAQ82179.1"/>
    <property type="molecule type" value="Genomic_DNA"/>
</dbReference>
<dbReference type="STRING" id="314230.DSM3645_00655"/>
<evidence type="ECO:0000313" key="2">
    <source>
        <dbReference type="Proteomes" id="UP000004358"/>
    </source>
</evidence>
<dbReference type="AlphaFoldDB" id="A3ZMK6"/>
<organism evidence="1 2">
    <name type="scientific">Blastopirellula marina DSM 3645</name>
    <dbReference type="NCBI Taxonomy" id="314230"/>
    <lineage>
        <taxon>Bacteria</taxon>
        <taxon>Pseudomonadati</taxon>
        <taxon>Planctomycetota</taxon>
        <taxon>Planctomycetia</taxon>
        <taxon>Pirellulales</taxon>
        <taxon>Pirellulaceae</taxon>
        <taxon>Blastopirellula</taxon>
    </lineage>
</organism>
<dbReference type="Proteomes" id="UP000004358">
    <property type="component" value="Unassembled WGS sequence"/>
</dbReference>
<gene>
    <name evidence="1" type="ORF">DSM3645_00655</name>
</gene>
<protein>
    <submittedName>
        <fullName evidence="1">Uncharacterized protein</fullName>
    </submittedName>
</protein>
<reference evidence="1 2" key="1">
    <citation type="submission" date="2006-02" db="EMBL/GenBank/DDBJ databases">
        <authorList>
            <person name="Amann R."/>
            <person name="Ferriera S."/>
            <person name="Johnson J."/>
            <person name="Kravitz S."/>
            <person name="Halpern A."/>
            <person name="Remington K."/>
            <person name="Beeson K."/>
            <person name="Tran B."/>
            <person name="Rogers Y.-H."/>
            <person name="Friedman R."/>
            <person name="Venter J.C."/>
        </authorList>
    </citation>
    <scope>NUCLEOTIDE SEQUENCE [LARGE SCALE GENOMIC DNA]</scope>
    <source>
        <strain evidence="1 2">DSM 3645</strain>
    </source>
</reference>
<name>A3ZMK6_9BACT</name>
<accession>A3ZMK6</accession>
<comment type="caution">
    <text evidence="1">The sequence shown here is derived from an EMBL/GenBank/DDBJ whole genome shotgun (WGS) entry which is preliminary data.</text>
</comment>
<evidence type="ECO:0000313" key="1">
    <source>
        <dbReference type="EMBL" id="EAQ82179.1"/>
    </source>
</evidence>
<sequence length="47" mass="5632">MRRSEPKQNKSFLYFWPNDLTPSALFRQKALRYFAKVAQDGGELRRI</sequence>
<dbReference type="HOGENOM" id="CLU_3165191_0_0_0"/>